<feature type="domain" description="FYVE-type" evidence="6">
    <location>
        <begin position="69"/>
        <end position="129"/>
    </location>
</feature>
<reference evidence="8" key="1">
    <citation type="submission" date="2014-09" db="EMBL/GenBank/DDBJ databases">
        <authorList>
            <person name="Sharma Rahul"/>
            <person name="Thines Marco"/>
        </authorList>
    </citation>
    <scope>NUCLEOTIDE SEQUENCE [LARGE SCALE GENOMIC DNA]</scope>
</reference>
<keyword evidence="1" id="KW-0479">Metal-binding</keyword>
<dbReference type="EMBL" id="CCYD01003101">
    <property type="protein sequence ID" value="CEG49989.1"/>
    <property type="molecule type" value="Genomic_DNA"/>
</dbReference>
<dbReference type="PROSITE" id="PS50003">
    <property type="entry name" value="PH_DOMAIN"/>
    <property type="match status" value="1"/>
</dbReference>
<dbReference type="InterPro" id="IPR001849">
    <property type="entry name" value="PH_domain"/>
</dbReference>
<dbReference type="GeneID" id="36402777"/>
<sequence length="309" mass="35619">MAASFPQAAKTSFYALVSCCFQPPHTFEHTDAFTNTMQKRHQRHVISSGNALTSAILSNHQSPPRWVKDEFVEACMHCNVEFDLLKRKHHCRGCGLVYCDRCTSTFDRVVKFEFMEPVRLCTTCATMAKIENVFHEKYLPLLEDGDLFKKNGVLRKKHVFLQYVRAKNIFQYQKLNIETRACEGDIKAILLDEITDVREVDGNQDESNLGVILVVGSQEHKFDATTAIKKKQWIEAIASALRVRNAILATEREKRSEQLEIENEEIRKVSGILQLTEERRAIFHEDRMLRRAVIREQLRVKYNLATAAS</sequence>
<evidence type="ECO:0000313" key="8">
    <source>
        <dbReference type="Proteomes" id="UP000054928"/>
    </source>
</evidence>
<keyword evidence="3" id="KW-0862">Zinc</keyword>
<accession>A0A0P1B690</accession>
<name>A0A0P1B690_PLAHL</name>
<keyword evidence="2 4" id="KW-0863">Zinc-finger</keyword>
<dbReference type="PANTHER" id="PTHR39490">
    <property type="entry name" value="ARRESTIN DOMAIN-CONTAINING PROTEIN D"/>
    <property type="match status" value="1"/>
</dbReference>
<keyword evidence="8" id="KW-1185">Reference proteome</keyword>
<dbReference type="InterPro" id="IPR011011">
    <property type="entry name" value="Znf_FYVE_PHD"/>
</dbReference>
<evidence type="ECO:0000259" key="6">
    <source>
        <dbReference type="PROSITE" id="PS50178"/>
    </source>
</evidence>
<dbReference type="OMA" id="CNVEFGL"/>
<evidence type="ECO:0000256" key="1">
    <source>
        <dbReference type="ARBA" id="ARBA00022723"/>
    </source>
</evidence>
<dbReference type="GO" id="GO:0008270">
    <property type="term" value="F:zinc ion binding"/>
    <property type="evidence" value="ECO:0007669"/>
    <property type="project" value="UniProtKB-KW"/>
</dbReference>
<dbReference type="InterPro" id="IPR013083">
    <property type="entry name" value="Znf_RING/FYVE/PHD"/>
</dbReference>
<evidence type="ECO:0000259" key="5">
    <source>
        <dbReference type="PROSITE" id="PS50003"/>
    </source>
</evidence>
<dbReference type="InterPro" id="IPR017455">
    <property type="entry name" value="Znf_FYVE-rel"/>
</dbReference>
<dbReference type="AlphaFoldDB" id="A0A0P1B690"/>
<dbReference type="InterPro" id="IPR000306">
    <property type="entry name" value="Znf_FYVE"/>
</dbReference>
<dbReference type="Gene3D" id="3.30.40.10">
    <property type="entry name" value="Zinc/RING finger domain, C3HC4 (zinc finger)"/>
    <property type="match status" value="1"/>
</dbReference>
<dbReference type="InterPro" id="IPR052113">
    <property type="entry name" value="FYVE-type_Zinc_Finger"/>
</dbReference>
<proteinExistence type="predicted"/>
<evidence type="ECO:0000256" key="4">
    <source>
        <dbReference type="PROSITE-ProRule" id="PRU00091"/>
    </source>
</evidence>
<dbReference type="Pfam" id="PF01363">
    <property type="entry name" value="FYVE"/>
    <property type="match status" value="1"/>
</dbReference>
<dbReference type="SMART" id="SM00064">
    <property type="entry name" value="FYVE"/>
    <property type="match status" value="1"/>
</dbReference>
<dbReference type="PROSITE" id="PS50178">
    <property type="entry name" value="ZF_FYVE"/>
    <property type="match status" value="1"/>
</dbReference>
<dbReference type="SUPFAM" id="SSF57903">
    <property type="entry name" value="FYVE/PHD zinc finger"/>
    <property type="match status" value="1"/>
</dbReference>
<protein>
    <submittedName>
        <fullName evidence="7">Zinc finger protein</fullName>
    </submittedName>
</protein>
<evidence type="ECO:0000313" key="7">
    <source>
        <dbReference type="EMBL" id="CEG49989.1"/>
    </source>
</evidence>
<feature type="domain" description="PH" evidence="5">
    <location>
        <begin position="140"/>
        <end position="242"/>
    </location>
</feature>
<dbReference type="RefSeq" id="XP_024586358.1">
    <property type="nucleotide sequence ID" value="XM_024721240.1"/>
</dbReference>
<dbReference type="Proteomes" id="UP000054928">
    <property type="component" value="Unassembled WGS sequence"/>
</dbReference>
<dbReference type="SUPFAM" id="SSF50729">
    <property type="entry name" value="PH domain-like"/>
    <property type="match status" value="1"/>
</dbReference>
<dbReference type="OrthoDB" id="660555at2759"/>
<evidence type="ECO:0000256" key="3">
    <source>
        <dbReference type="ARBA" id="ARBA00022833"/>
    </source>
</evidence>
<organism evidence="7 8">
    <name type="scientific">Plasmopara halstedii</name>
    <name type="common">Downy mildew of sunflower</name>
    <dbReference type="NCBI Taxonomy" id="4781"/>
    <lineage>
        <taxon>Eukaryota</taxon>
        <taxon>Sar</taxon>
        <taxon>Stramenopiles</taxon>
        <taxon>Oomycota</taxon>
        <taxon>Peronosporomycetes</taxon>
        <taxon>Peronosporales</taxon>
        <taxon>Peronosporaceae</taxon>
        <taxon>Plasmopara</taxon>
    </lineage>
</organism>
<evidence type="ECO:0000256" key="2">
    <source>
        <dbReference type="ARBA" id="ARBA00022771"/>
    </source>
</evidence>
<dbReference type="PANTHER" id="PTHR39490:SF8">
    <property type="entry name" value="ZINC FINGER FYVE DOMAIN-CONTAINING PROTEIN 21"/>
    <property type="match status" value="1"/>
</dbReference>